<proteinExistence type="predicted"/>
<accession>A0A251U7B7</accession>
<name>A0A251U7B7_HELAN</name>
<protein>
    <submittedName>
        <fullName evidence="2">Uncharacterized protein</fullName>
    </submittedName>
</protein>
<reference evidence="1 3" key="1">
    <citation type="journal article" date="2017" name="Nature">
        <title>The sunflower genome provides insights into oil metabolism, flowering and Asterid evolution.</title>
        <authorList>
            <person name="Badouin H."/>
            <person name="Gouzy J."/>
            <person name="Grassa C.J."/>
            <person name="Murat F."/>
            <person name="Staton S.E."/>
            <person name="Cottret L."/>
            <person name="Lelandais-Briere C."/>
            <person name="Owens G.L."/>
            <person name="Carrere S."/>
            <person name="Mayjonade B."/>
            <person name="Legrand L."/>
            <person name="Gill N."/>
            <person name="Kane N.C."/>
            <person name="Bowers J.E."/>
            <person name="Hubner S."/>
            <person name="Bellec A."/>
            <person name="Berard A."/>
            <person name="Berges H."/>
            <person name="Blanchet N."/>
            <person name="Boniface M.C."/>
            <person name="Brunel D."/>
            <person name="Catrice O."/>
            <person name="Chaidir N."/>
            <person name="Claudel C."/>
            <person name="Donnadieu C."/>
            <person name="Faraut T."/>
            <person name="Fievet G."/>
            <person name="Helmstetter N."/>
            <person name="King M."/>
            <person name="Knapp S.J."/>
            <person name="Lai Z."/>
            <person name="Le Paslier M.C."/>
            <person name="Lippi Y."/>
            <person name="Lorenzon L."/>
            <person name="Mandel J.R."/>
            <person name="Marage G."/>
            <person name="Marchand G."/>
            <person name="Marquand E."/>
            <person name="Bret-Mestries E."/>
            <person name="Morien E."/>
            <person name="Nambeesan S."/>
            <person name="Nguyen T."/>
            <person name="Pegot-Espagnet P."/>
            <person name="Pouilly N."/>
            <person name="Raftis F."/>
            <person name="Sallet E."/>
            <person name="Schiex T."/>
            <person name="Thomas J."/>
            <person name="Vandecasteele C."/>
            <person name="Vares D."/>
            <person name="Vear F."/>
            <person name="Vautrin S."/>
            <person name="Crespi M."/>
            <person name="Mangin B."/>
            <person name="Burke J.M."/>
            <person name="Salse J."/>
            <person name="Munos S."/>
            <person name="Vincourt P."/>
            <person name="Rieseberg L.H."/>
            <person name="Langlade N.B."/>
        </authorList>
    </citation>
    <scope>NUCLEOTIDE SEQUENCE [LARGE SCALE GENOMIC DNA]</scope>
    <source>
        <strain evidence="3">cv. SF193</strain>
        <tissue evidence="1">Leaves</tissue>
    </source>
</reference>
<dbReference type="EMBL" id="MNCJ02000323">
    <property type="protein sequence ID" value="KAF5795945.1"/>
    <property type="molecule type" value="Genomic_DNA"/>
</dbReference>
<reference evidence="2" key="2">
    <citation type="submission" date="2017-02" db="EMBL/GenBank/DDBJ databases">
        <title>Sunflower complete genome.</title>
        <authorList>
            <person name="Langlade N."/>
            <person name="Munos S."/>
        </authorList>
    </citation>
    <scope>NUCLEOTIDE SEQUENCE [LARGE SCALE GENOMIC DNA]</scope>
    <source>
        <tissue evidence="2">Leaves</tissue>
    </source>
</reference>
<dbReference type="AlphaFoldDB" id="A0A251U7B7"/>
<dbReference type="Gramene" id="mRNA:HanXRQr2_Chr08g0345601">
    <property type="protein sequence ID" value="mRNA:HanXRQr2_Chr08g0345601"/>
    <property type="gene ID" value="HanXRQr2_Chr08g0345601"/>
</dbReference>
<sequence length="58" mass="6802">MLTYLIFQIQLLDEHSNLNNPFDDGDKSVDIISYGAMFSPYKSNLQREFSKDVILRFI</sequence>
<dbReference type="Proteomes" id="UP000215914">
    <property type="component" value="Chromosome 8"/>
</dbReference>
<gene>
    <name evidence="2" type="ORF">HannXRQ_Chr08g0229441</name>
    <name evidence="1" type="ORF">HanXRQr2_Chr08g0345601</name>
</gene>
<evidence type="ECO:0000313" key="1">
    <source>
        <dbReference type="EMBL" id="KAF5795945.1"/>
    </source>
</evidence>
<reference evidence="1" key="3">
    <citation type="submission" date="2020-06" db="EMBL/GenBank/DDBJ databases">
        <title>Helianthus annuus Genome sequencing and assembly Release 2.</title>
        <authorList>
            <person name="Gouzy J."/>
            <person name="Langlade N."/>
            <person name="Munos S."/>
        </authorList>
    </citation>
    <scope>NUCLEOTIDE SEQUENCE</scope>
    <source>
        <tissue evidence="1">Leaves</tissue>
    </source>
</reference>
<evidence type="ECO:0000313" key="3">
    <source>
        <dbReference type="Proteomes" id="UP000215914"/>
    </source>
</evidence>
<organism evidence="2 3">
    <name type="scientific">Helianthus annuus</name>
    <name type="common">Common sunflower</name>
    <dbReference type="NCBI Taxonomy" id="4232"/>
    <lineage>
        <taxon>Eukaryota</taxon>
        <taxon>Viridiplantae</taxon>
        <taxon>Streptophyta</taxon>
        <taxon>Embryophyta</taxon>
        <taxon>Tracheophyta</taxon>
        <taxon>Spermatophyta</taxon>
        <taxon>Magnoliopsida</taxon>
        <taxon>eudicotyledons</taxon>
        <taxon>Gunneridae</taxon>
        <taxon>Pentapetalae</taxon>
        <taxon>asterids</taxon>
        <taxon>campanulids</taxon>
        <taxon>Asterales</taxon>
        <taxon>Asteraceae</taxon>
        <taxon>Asteroideae</taxon>
        <taxon>Heliantheae alliance</taxon>
        <taxon>Heliantheae</taxon>
        <taxon>Helianthus</taxon>
    </lineage>
</organism>
<keyword evidence="3" id="KW-1185">Reference proteome</keyword>
<dbReference type="InParanoid" id="A0A251U7B7"/>
<evidence type="ECO:0000313" key="2">
    <source>
        <dbReference type="EMBL" id="OTG19024.1"/>
    </source>
</evidence>
<dbReference type="EMBL" id="CM007897">
    <property type="protein sequence ID" value="OTG19024.1"/>
    <property type="molecule type" value="Genomic_DNA"/>
</dbReference>